<comment type="caution">
    <text evidence="7">The sequence shown here is derived from an EMBL/GenBank/DDBJ whole genome shotgun (WGS) entry which is preliminary data.</text>
</comment>
<dbReference type="RefSeq" id="WP_051696970.1">
    <property type="nucleotide sequence ID" value="NZ_AUNB01000001.1"/>
</dbReference>
<keyword evidence="4" id="KW-0227">DNA damage</keyword>
<comment type="similarity">
    <text evidence="2">Belongs to the alkylbase DNA glycosidase AlkA family.</text>
</comment>
<evidence type="ECO:0000256" key="2">
    <source>
        <dbReference type="ARBA" id="ARBA00010817"/>
    </source>
</evidence>
<dbReference type="GO" id="GO:0032131">
    <property type="term" value="F:alkylated DNA binding"/>
    <property type="evidence" value="ECO:0007669"/>
    <property type="project" value="TreeGrafter"/>
</dbReference>
<dbReference type="GO" id="GO:0006285">
    <property type="term" value="P:base-excision repair, AP site formation"/>
    <property type="evidence" value="ECO:0007669"/>
    <property type="project" value="TreeGrafter"/>
</dbReference>
<reference evidence="7 8" key="1">
    <citation type="journal article" date="2015" name="Antonie Van Leeuwenhoek">
        <title>Thioclava indica sp. nov., isolated from surface seawater of the Indian Ocean.</title>
        <authorList>
            <person name="Liu Y."/>
            <person name="Lai Q."/>
            <person name="Du J."/>
            <person name="Xu H."/>
            <person name="Jiang L."/>
            <person name="Shao Z."/>
        </authorList>
    </citation>
    <scope>NUCLEOTIDE SEQUENCE [LARGE SCALE GENOMIC DNA]</scope>
    <source>
        <strain evidence="7 8">DT23-4</strain>
    </source>
</reference>
<dbReference type="InterPro" id="IPR051912">
    <property type="entry name" value="Alkylbase_DNA_Glycosylase/TA"/>
</dbReference>
<keyword evidence="8" id="KW-1185">Reference proteome</keyword>
<gene>
    <name evidence="7" type="ORF">DT23_01975</name>
</gene>
<dbReference type="SUPFAM" id="SSF48150">
    <property type="entry name" value="DNA-glycosylase"/>
    <property type="match status" value="1"/>
</dbReference>
<dbReference type="SMART" id="SM00478">
    <property type="entry name" value="ENDO3c"/>
    <property type="match status" value="1"/>
</dbReference>
<dbReference type="InterPro" id="IPR000035">
    <property type="entry name" value="Alkylbase_DNA_glycsylse_CS"/>
</dbReference>
<dbReference type="GO" id="GO:0032993">
    <property type="term" value="C:protein-DNA complex"/>
    <property type="evidence" value="ECO:0007669"/>
    <property type="project" value="TreeGrafter"/>
</dbReference>
<dbReference type="InterPro" id="IPR011257">
    <property type="entry name" value="DNA_glycosylase"/>
</dbReference>
<dbReference type="AlphaFoldDB" id="A0A074JVQ1"/>
<dbReference type="GO" id="GO:0005737">
    <property type="term" value="C:cytoplasm"/>
    <property type="evidence" value="ECO:0007669"/>
    <property type="project" value="TreeGrafter"/>
</dbReference>
<dbReference type="InterPro" id="IPR003265">
    <property type="entry name" value="HhH-GPD_domain"/>
</dbReference>
<dbReference type="PROSITE" id="PS00516">
    <property type="entry name" value="ALKYLBASE_DNA_GLYCOS"/>
    <property type="match status" value="1"/>
</dbReference>
<name>A0A074JVQ1_9RHOB</name>
<dbReference type="eggNOG" id="COG0122">
    <property type="taxonomic scope" value="Bacteria"/>
</dbReference>
<sequence>MVGRIITCDEDIAEGTAWLCACEPRFAQVCAQTGPWPLRRRDDGFAALRDAIIGQQVSVAAANAIKGRVIEAGFGAPDAIAAGSEDDLRACGLSRQKVRYLQALAGSGVDFTALRNLPDEEVVAQLLPIPGIGRWTVEMYLMFALGRADVFAVDDLALAEAARLLFDLPERPKRKEFNALSAAWSPWRAVAARGLWAYYAACKNREGVAP</sequence>
<accession>A0A074JVQ1</accession>
<evidence type="ECO:0000256" key="5">
    <source>
        <dbReference type="ARBA" id="ARBA00023204"/>
    </source>
</evidence>
<evidence type="ECO:0000313" key="7">
    <source>
        <dbReference type="EMBL" id="KEO61766.1"/>
    </source>
</evidence>
<organism evidence="7 8">
    <name type="scientific">Thioclava indica</name>
    <dbReference type="NCBI Taxonomy" id="1353528"/>
    <lineage>
        <taxon>Bacteria</taxon>
        <taxon>Pseudomonadati</taxon>
        <taxon>Pseudomonadota</taxon>
        <taxon>Alphaproteobacteria</taxon>
        <taxon>Rhodobacterales</taxon>
        <taxon>Paracoccaceae</taxon>
        <taxon>Thioclava</taxon>
    </lineage>
</organism>
<dbReference type="Proteomes" id="UP000027471">
    <property type="component" value="Unassembled WGS sequence"/>
</dbReference>
<dbReference type="Gene3D" id="1.10.1670.40">
    <property type="match status" value="1"/>
</dbReference>
<dbReference type="GO" id="GO:0008725">
    <property type="term" value="F:DNA-3-methyladenine glycosylase activity"/>
    <property type="evidence" value="ECO:0007669"/>
    <property type="project" value="TreeGrafter"/>
</dbReference>
<feature type="domain" description="HhH-GPD" evidence="6">
    <location>
        <begin position="53"/>
        <end position="201"/>
    </location>
</feature>
<dbReference type="Gene3D" id="1.10.340.30">
    <property type="entry name" value="Hypothetical protein, domain 2"/>
    <property type="match status" value="1"/>
</dbReference>
<dbReference type="EMBL" id="AUNB01000001">
    <property type="protein sequence ID" value="KEO61766.1"/>
    <property type="molecule type" value="Genomic_DNA"/>
</dbReference>
<dbReference type="PANTHER" id="PTHR43003:SF5">
    <property type="entry name" value="DNA-3-METHYLADENINE GLYCOSYLASE"/>
    <property type="match status" value="1"/>
</dbReference>
<evidence type="ECO:0000256" key="4">
    <source>
        <dbReference type="ARBA" id="ARBA00022763"/>
    </source>
</evidence>
<protein>
    <recommendedName>
        <fullName evidence="3">DNA-3-methyladenine glycosylase II</fullName>
        <ecNumber evidence="3">3.2.2.21</ecNumber>
    </recommendedName>
</protein>
<dbReference type="OrthoDB" id="9785929at2"/>
<keyword evidence="5" id="KW-0234">DNA repair</keyword>
<proteinExistence type="inferred from homology"/>
<evidence type="ECO:0000313" key="8">
    <source>
        <dbReference type="Proteomes" id="UP000027471"/>
    </source>
</evidence>
<evidence type="ECO:0000259" key="6">
    <source>
        <dbReference type="SMART" id="SM00478"/>
    </source>
</evidence>
<dbReference type="PANTHER" id="PTHR43003">
    <property type="entry name" value="DNA-3-METHYLADENINE GLYCOSYLASE"/>
    <property type="match status" value="1"/>
</dbReference>
<evidence type="ECO:0000256" key="1">
    <source>
        <dbReference type="ARBA" id="ARBA00000086"/>
    </source>
</evidence>
<dbReference type="STRING" id="1353528.DT23_01975"/>
<dbReference type="CDD" id="cd00056">
    <property type="entry name" value="ENDO3c"/>
    <property type="match status" value="1"/>
</dbReference>
<comment type="catalytic activity">
    <reaction evidence="1">
        <text>Hydrolysis of alkylated DNA, releasing 3-methyladenine, 3-methylguanine, 7-methylguanine and 7-methyladenine.</text>
        <dbReference type="EC" id="3.2.2.21"/>
    </reaction>
</comment>
<dbReference type="GO" id="GO:0043916">
    <property type="term" value="F:DNA-7-methylguanine glycosylase activity"/>
    <property type="evidence" value="ECO:0007669"/>
    <property type="project" value="TreeGrafter"/>
</dbReference>
<evidence type="ECO:0000256" key="3">
    <source>
        <dbReference type="ARBA" id="ARBA00012000"/>
    </source>
</evidence>
<dbReference type="Pfam" id="PF00730">
    <property type="entry name" value="HhH-GPD"/>
    <property type="match status" value="1"/>
</dbReference>
<dbReference type="EC" id="3.2.2.21" evidence="3"/>
<dbReference type="GO" id="GO:0006307">
    <property type="term" value="P:DNA alkylation repair"/>
    <property type="evidence" value="ECO:0007669"/>
    <property type="project" value="TreeGrafter"/>
</dbReference>